<accession>A0ABX8Z1A2</accession>
<name>A0ABX8Z1A2_9BACT</name>
<organism evidence="1 2">
    <name type="scientific">Candidatus Rhabdochlamydia porcellionis</name>
    <dbReference type="NCBI Taxonomy" id="225148"/>
    <lineage>
        <taxon>Bacteria</taxon>
        <taxon>Pseudomonadati</taxon>
        <taxon>Chlamydiota</taxon>
        <taxon>Chlamydiia</taxon>
        <taxon>Parachlamydiales</taxon>
        <taxon>Candidatus Rhabdochlamydiaceae</taxon>
        <taxon>Candidatus Rhabdochlamydia</taxon>
    </lineage>
</organism>
<evidence type="ECO:0000313" key="2">
    <source>
        <dbReference type="Proteomes" id="UP000822862"/>
    </source>
</evidence>
<sequence length="214" mass="24891">MSIQPVNNPPIKIYTKPIILSKIQWLGRQISTFRKTLYSQLTKITYLFYQTIKTHPKKTLAIFAGITVTLFTYYKGKMLVTFLKSLNKESKEKTLQRTIKTLSEQFSKESKKLEQQLLVLEKSVQDIHIAQKIINDSINNKQLQIITQYKEIKEDFKKLIECKSHVSALPEEKITLLKTNIKSLPALNQRIAQLITETNKYKTHLSHVSNPFEP</sequence>
<reference evidence="1 2" key="1">
    <citation type="submission" date="2020-01" db="EMBL/GenBank/DDBJ databases">
        <authorList>
            <person name="Sixt B."/>
            <person name="Schulz F."/>
            <person name="Kostanjsek R."/>
            <person name="Koestlbacher S."/>
            <person name="Collingro A."/>
            <person name="Toenshoff E."/>
            <person name="Horn M."/>
        </authorList>
    </citation>
    <scope>NUCLEOTIDE SEQUENCE [LARGE SCALE GENOMIC DNA]</scope>
    <source>
        <strain evidence="1 2">15C</strain>
    </source>
</reference>
<keyword evidence="2" id="KW-1185">Reference proteome</keyword>
<dbReference type="Proteomes" id="UP000822862">
    <property type="component" value="Chromosome"/>
</dbReference>
<proteinExistence type="predicted"/>
<dbReference type="RefSeq" id="WP_194844777.1">
    <property type="nucleotide sequence ID" value="NZ_CP075585.1"/>
</dbReference>
<protein>
    <submittedName>
        <fullName evidence="1">Uncharacterized protein</fullName>
    </submittedName>
</protein>
<reference evidence="1 2" key="2">
    <citation type="submission" date="2021-05" db="EMBL/GenBank/DDBJ databases">
        <title>Ecology and evolution of chlamydial symbionts of arthropods.</title>
        <authorList>
            <person name="Halter T."/>
            <person name="Sixt B.S."/>
            <person name="Toenshoff E.R."/>
            <person name="Koestlbacher S."/>
            <person name="Schulz F."/>
            <person name="Kostanjsek R."/>
            <person name="Collingro A."/>
            <person name="Hendrickx F."/>
            <person name="Horn M."/>
        </authorList>
    </citation>
    <scope>NUCLEOTIDE SEQUENCE [LARGE SCALE GENOMIC DNA]</scope>
    <source>
        <strain evidence="1 2">15C</strain>
    </source>
</reference>
<gene>
    <name evidence="1" type="ORF">RHAB15C_0001020</name>
</gene>
<dbReference type="EMBL" id="CP075585">
    <property type="protein sequence ID" value="QZA59135.1"/>
    <property type="molecule type" value="Genomic_DNA"/>
</dbReference>
<evidence type="ECO:0000313" key="1">
    <source>
        <dbReference type="EMBL" id="QZA59135.1"/>
    </source>
</evidence>